<dbReference type="Gene3D" id="1.10.530.10">
    <property type="match status" value="1"/>
</dbReference>
<evidence type="ECO:0000313" key="4">
    <source>
        <dbReference type="EMBL" id="NOU79772.1"/>
    </source>
</evidence>
<dbReference type="InterPro" id="IPR031325">
    <property type="entry name" value="RHS_repeat"/>
</dbReference>
<dbReference type="PANTHER" id="PTHR32305:SF15">
    <property type="entry name" value="PROTEIN RHSA-RELATED"/>
    <property type="match status" value="1"/>
</dbReference>
<dbReference type="RefSeq" id="WP_171717597.1">
    <property type="nucleotide sequence ID" value="NZ_WHOB01000033.1"/>
</dbReference>
<dbReference type="EMBL" id="WHOB01000033">
    <property type="protein sequence ID" value="NOU79772.1"/>
    <property type="molecule type" value="Genomic_DNA"/>
</dbReference>
<feature type="domain" description="Teneurin-like YD-shell" evidence="3">
    <location>
        <begin position="990"/>
        <end position="1208"/>
    </location>
</feature>
<protein>
    <submittedName>
        <fullName evidence="4">RHS repeat protein</fullName>
    </submittedName>
</protein>
<dbReference type="NCBIfam" id="TIGR01643">
    <property type="entry name" value="YD_repeat_2x"/>
    <property type="match status" value="6"/>
</dbReference>
<keyword evidence="5" id="KW-1185">Reference proteome</keyword>
<gene>
    <name evidence="4" type="ORF">GC101_12900</name>
</gene>
<dbReference type="Gene3D" id="2.180.10.10">
    <property type="entry name" value="RHS repeat-associated core"/>
    <property type="match status" value="2"/>
</dbReference>
<comment type="caution">
    <text evidence="4">The sequence shown here is derived from an EMBL/GenBank/DDBJ whole genome shotgun (WGS) entry which is preliminary data.</text>
</comment>
<dbReference type="InterPro" id="IPR022385">
    <property type="entry name" value="Rhs_assc_core"/>
</dbReference>
<evidence type="ECO:0000259" key="3">
    <source>
        <dbReference type="Pfam" id="PF25023"/>
    </source>
</evidence>
<keyword evidence="1" id="KW-0677">Repeat</keyword>
<dbReference type="PANTHER" id="PTHR32305">
    <property type="match status" value="1"/>
</dbReference>
<dbReference type="InterPro" id="IPR006530">
    <property type="entry name" value="YD"/>
</dbReference>
<dbReference type="NCBIfam" id="TIGR03696">
    <property type="entry name" value="Rhs_assc_core"/>
    <property type="match status" value="1"/>
</dbReference>
<dbReference type="InterPro" id="IPR050708">
    <property type="entry name" value="T6SS_VgrG/RHS"/>
</dbReference>
<organism evidence="4 5">
    <name type="scientific">Paenibacillus phytohabitans</name>
    <dbReference type="NCBI Taxonomy" id="2654978"/>
    <lineage>
        <taxon>Bacteria</taxon>
        <taxon>Bacillati</taxon>
        <taxon>Bacillota</taxon>
        <taxon>Bacilli</taxon>
        <taxon>Bacillales</taxon>
        <taxon>Paenibacillaceae</taxon>
        <taxon>Paenibacillus</taxon>
    </lineage>
</organism>
<sequence length="1814" mass="204256">MKKKSFPNKLFMLFLALSLIIPGFQFSTASAQNAEAEIIGDSIVEKATENLQNQTPIDPAELSYEAAPTVANTTYNFNEDLQIQALKARTYQIQGTTAGRASLYRSPRDLTKEEIDQLVLAGAGKEDLYWVNLLFKKTAVSPEEIFKLKRNGKGNWEEVEQQLLTMDEKLTVENAVYTAELKTSTVTNAIYTEENLTPTALKQDFSTFDLMVASALDSLVVQQQINQTNKPQFAGRQGSDEKIDPVSGALTWKRSDINLPGRDGLDLNIGVMYNSNQAFAYMRDYYSNSQIKKYNYLLSCYDLGMGWSFQFPSVQNTNGYLFYHDGQGGVYRVDFYSNDTLDSYTHLVGYQGKDVRFMTDSGSFTYGNLTSAYYLEYDSKKREYFTGDGRLIGIEDRYGNTNKFDYTTRTSYNGEPINVISAITDSLERVVKFDYETTLQTTGDFSGEKIIVSVTVDGVEKKVTYNKYRSNLTFNGTPDGYAPVLGYIINQNNEYTYFTDTVLTGKFNFYYKTIDSNAGYNGYQLISRIQYPNSYSSYDYKLVTRNLGSNGVGEEVVVTSRKDYTEFTASSNYNQISYSYNGDYTGYPNYWDVSYLPSDYQFSSTSTVQSASATNGLATTYTFNHLHQPVSTVVVASNGERKETRNTVFHPVFKFLPTRTTIAQFANGDTDSTANMLYTETNYTDWGAFQSTTLPMTASQFENVALKSKYTTSYSYEPSYHELSAKSWYQNDLTPLSESYSYNEYGRILSYTDPKNETTTYTYEAIPGEAKKISKIEQKKSFSNGMTSKVTTILGSEYKYAFPTEQNSEFTNIAASGQRTASSVKKTLKYEMVSGRVLEEKDGSGRATIYAYDKLGRITSITYPQVTNLKGEKYDMQDLYTYTNTYSSSSIFDSYNKGILMLLVNSKRKYTQKSTGAITYFNNKNEYYDGFGILRLEQVVDTGAITQYRVDDLLRTVYAVDPMNNTTNITLDAWGNQSEALDAYGNLYVSTTNLKQRKLTSYLVEAANVTTYRQNTNNASLKMSYVEQNYDQWGKLVSNVAYKNWPDQTQASIITESFSYDYSGNLTGYIDPKKNLNTDGVTTKYAYDGLNHLTSVKDALDQITSYQYDENEQITQTSIQAGASGTPVVLNSKEYNEMGQLIIKRDGNSQAENVTYNSLGLPETKTDRNGTIASYKYDERNQLTESVLKSSTGVSLQSRFIFGNDGIKSDTSELIINGATSSQKSTIDTVKRTTNIASTASGYSASTAYVYDKLNRTTRMTSTLSGVNTVYTNYQYDKLRLTQVQTDGSSTRNTAASANAVYDYYASGMIKSITYPTLSDNTILKTEYQYDALNRLKSVRNIKNSEGLSIYSYVYDNNGNIIAVTEALIGNDRQTTNYTYDNLNRLLTILRPDGGKVQYTYDLRGNRQTLTDTSTLGLSISDSSYTYNLLNMLTTVTNNNSTVSFSYLPNNLRYQKSKDSVVTKYNYNGAGQVVSETRSDGQKASYIRGDRLLVKKDYTVANSIKDYYYLYNGHGDVVQIVDTAGKIVNSYSYDVWGNISNQTEEIANSFKYAGEIYDSETGLYYLRSRYYDPSIGRFINEDTYEGQIDNPLSLNIYTYVNNNPLKYIDPSGHAPIVGDSPYDTAAPNTVIGYIVYVSKDQLTQLGFKNVTSDILKDLNTTLGTYDITTSERISHFLAQVMQESELGKWTTELGGKKYFSKYEPGTKLGKQLGNKEQGDGYKFRGAGYIQMTGRYNYQRFADAMGDSKILDLGAEYVAENYAWRAAGFWWDDNNMNKLVDSGASVTQVTRRVNGGTNHLANRQKYYALAKKVIR</sequence>
<evidence type="ECO:0000256" key="2">
    <source>
        <dbReference type="SAM" id="SignalP"/>
    </source>
</evidence>
<feature type="chain" id="PRO_5046993960" evidence="2">
    <location>
        <begin position="32"/>
        <end position="1814"/>
    </location>
</feature>
<dbReference type="InterPro" id="IPR023346">
    <property type="entry name" value="Lysozyme-like_dom_sf"/>
</dbReference>
<feature type="signal peptide" evidence="2">
    <location>
        <begin position="1"/>
        <end position="31"/>
    </location>
</feature>
<keyword evidence="2" id="KW-0732">Signal</keyword>
<dbReference type="Pfam" id="PF05593">
    <property type="entry name" value="RHS_repeat"/>
    <property type="match status" value="1"/>
</dbReference>
<dbReference type="Proteomes" id="UP000596857">
    <property type="component" value="Unassembled WGS sequence"/>
</dbReference>
<name>A0ABX1YFJ9_9BACL</name>
<evidence type="ECO:0000313" key="5">
    <source>
        <dbReference type="Proteomes" id="UP000596857"/>
    </source>
</evidence>
<accession>A0ABX1YFJ9</accession>
<proteinExistence type="predicted"/>
<dbReference type="Pfam" id="PF25023">
    <property type="entry name" value="TEN_YD-shell"/>
    <property type="match status" value="2"/>
</dbReference>
<evidence type="ECO:0000256" key="1">
    <source>
        <dbReference type="ARBA" id="ARBA00022737"/>
    </source>
</evidence>
<dbReference type="InterPro" id="IPR056823">
    <property type="entry name" value="TEN-like_YD-shell"/>
</dbReference>
<feature type="domain" description="Teneurin-like YD-shell" evidence="3">
    <location>
        <begin position="1237"/>
        <end position="1604"/>
    </location>
</feature>
<reference evidence="4 5" key="1">
    <citation type="submission" date="2019-10" db="EMBL/GenBank/DDBJ databases">
        <title>Description of Paenibacillus terricola sp. nov.</title>
        <authorList>
            <person name="Carlier A."/>
            <person name="Qi S."/>
        </authorList>
    </citation>
    <scope>NUCLEOTIDE SEQUENCE [LARGE SCALE GENOMIC DNA]</scope>
    <source>
        <strain evidence="4 5">LMG 31459</strain>
    </source>
</reference>
<dbReference type="SUPFAM" id="SSF53955">
    <property type="entry name" value="Lysozyme-like"/>
    <property type="match status" value="1"/>
</dbReference>